<accession>A0A418NRI5</accession>
<organism evidence="1 2">
    <name type="scientific">Aurantiacibacter zhengii</name>
    <dbReference type="NCBI Taxonomy" id="2307003"/>
    <lineage>
        <taxon>Bacteria</taxon>
        <taxon>Pseudomonadati</taxon>
        <taxon>Pseudomonadota</taxon>
        <taxon>Alphaproteobacteria</taxon>
        <taxon>Sphingomonadales</taxon>
        <taxon>Erythrobacteraceae</taxon>
        <taxon>Aurantiacibacter</taxon>
    </lineage>
</organism>
<dbReference type="SUPFAM" id="SSF52540">
    <property type="entry name" value="P-loop containing nucleoside triphosphate hydrolases"/>
    <property type="match status" value="1"/>
</dbReference>
<dbReference type="PANTHER" id="PTHR36451:SF1">
    <property type="entry name" value="OMEGA-HYDROXY-BETA-DIHYDROMENAQUINONE-9 SULFOTRANSFERASE STF3"/>
    <property type="match status" value="1"/>
</dbReference>
<dbReference type="EMBL" id="QXFL01000005">
    <property type="protein sequence ID" value="RIV85202.1"/>
    <property type="molecule type" value="Genomic_DNA"/>
</dbReference>
<dbReference type="Pfam" id="PF13469">
    <property type="entry name" value="Sulfotransfer_3"/>
    <property type="match status" value="1"/>
</dbReference>
<sequence>MKTGLMQPATFDKQTIMDRAVEAAGSDDFGDPWFEKPLSVLLTALEEEARLHESGAWVAMKQCEKVLVDRLRAQRWFARHPEILARPLRNPVFIVGPMRSGTTRLHRLLSADRRFDHMRSFETITPVPYPGFTHGEYDRRITLAKRARKVADLANPHTLAIHPTGPMQPEEELGLFVNSFWGMKHEAQWHVPAYGRWCEAQDATPAYEQMARLLRLIGWSQQASSLKPWVLKTPQHMLDLDALLNVFPDARFIFTHRDPLRVVASSASLAWNQTCIYSDHADPHEVGREWLRKTRLQVERMQEGRKGIAPDRMIDVHYESVDADWRAAMKRIYAFLGLDIERAWPAMEAYRDSVDAMKRQPHRYSLAEFGLSEGQVMEQLGGYMRAFGVTREPRVASR</sequence>
<dbReference type="OrthoDB" id="9777890at2"/>
<dbReference type="InterPro" id="IPR052736">
    <property type="entry name" value="Stf3_sulfotransferase"/>
</dbReference>
<keyword evidence="2" id="KW-1185">Reference proteome</keyword>
<dbReference type="Gene3D" id="3.40.50.300">
    <property type="entry name" value="P-loop containing nucleotide triphosphate hydrolases"/>
    <property type="match status" value="1"/>
</dbReference>
<reference evidence="1 2" key="1">
    <citation type="submission" date="2018-08" db="EMBL/GenBank/DDBJ databases">
        <title>Erythrobacter zhengii sp.nov., a bacterium isolated from deep-sea sediment.</title>
        <authorList>
            <person name="Fang C."/>
            <person name="Wu Y.-H."/>
            <person name="Sun C."/>
            <person name="Wang H."/>
            <person name="Cheng H."/>
            <person name="Meng F.-X."/>
            <person name="Wang C.-S."/>
            <person name="Xu X.-W."/>
        </authorList>
    </citation>
    <scope>NUCLEOTIDE SEQUENCE [LARGE SCALE GENOMIC DNA]</scope>
    <source>
        <strain evidence="1 2">V18</strain>
    </source>
</reference>
<evidence type="ECO:0000313" key="1">
    <source>
        <dbReference type="EMBL" id="RIV85202.1"/>
    </source>
</evidence>
<keyword evidence="1" id="KW-0808">Transferase</keyword>
<gene>
    <name evidence="1" type="ORF">D2V07_12015</name>
</gene>
<proteinExistence type="predicted"/>
<name>A0A418NRI5_9SPHN</name>
<protein>
    <submittedName>
        <fullName evidence="1">Sulfotransferase</fullName>
    </submittedName>
</protein>
<dbReference type="PANTHER" id="PTHR36451">
    <property type="entry name" value="PAPS-DEPENDENT SULFOTRANSFERASE STF3"/>
    <property type="match status" value="1"/>
</dbReference>
<dbReference type="Proteomes" id="UP000286576">
    <property type="component" value="Unassembled WGS sequence"/>
</dbReference>
<comment type="caution">
    <text evidence="1">The sequence shown here is derived from an EMBL/GenBank/DDBJ whole genome shotgun (WGS) entry which is preliminary data.</text>
</comment>
<evidence type="ECO:0000313" key="2">
    <source>
        <dbReference type="Proteomes" id="UP000286576"/>
    </source>
</evidence>
<dbReference type="GO" id="GO:0016740">
    <property type="term" value="F:transferase activity"/>
    <property type="evidence" value="ECO:0007669"/>
    <property type="project" value="UniProtKB-KW"/>
</dbReference>
<dbReference type="InterPro" id="IPR027417">
    <property type="entry name" value="P-loop_NTPase"/>
</dbReference>
<dbReference type="AlphaFoldDB" id="A0A418NRI5"/>